<reference evidence="1" key="1">
    <citation type="journal article" date="2014" name="Front. Microbiol.">
        <title>High frequency of phylogenetically diverse reductive dehalogenase-homologous genes in deep subseafloor sedimentary metagenomes.</title>
        <authorList>
            <person name="Kawai M."/>
            <person name="Futagami T."/>
            <person name="Toyoda A."/>
            <person name="Takaki Y."/>
            <person name="Nishi S."/>
            <person name="Hori S."/>
            <person name="Arai W."/>
            <person name="Tsubouchi T."/>
            <person name="Morono Y."/>
            <person name="Uchiyama I."/>
            <person name="Ito T."/>
            <person name="Fujiyama A."/>
            <person name="Inagaki F."/>
            <person name="Takami H."/>
        </authorList>
    </citation>
    <scope>NUCLEOTIDE SEQUENCE</scope>
    <source>
        <strain evidence="1">Expedition CK06-06</strain>
    </source>
</reference>
<dbReference type="AlphaFoldDB" id="X0Y0J6"/>
<proteinExistence type="predicted"/>
<dbReference type="Gene3D" id="2.120.10.30">
    <property type="entry name" value="TolB, C-terminal domain"/>
    <property type="match status" value="1"/>
</dbReference>
<sequence length="217" mass="22058">NSVGSGPMFSVNRGLAVEASGDILVTDLSFNFLVRVDPLTGNRTVVSGCAGNPCSSIVGGGLTFRDPEGIEVEADGQILVADLSRETLFRVDPISGDRAIASSASVGTGPGFAGPAGVALDAGDDLLVVDRGITGKFLARVDPQTGDRTIVSGCPSVPKCGSITGGGPIFEEPRNVARIGRRAIEVAIDIKPGSDPNPINPMSKGVIPVAILGSDTF</sequence>
<comment type="caution">
    <text evidence="1">The sequence shown here is derived from an EMBL/GenBank/DDBJ whole genome shotgun (WGS) entry which is preliminary data.</text>
</comment>
<protein>
    <recommendedName>
        <fullName evidence="2">SMP-30/Gluconolactonase/LRE-like region domain-containing protein</fullName>
    </recommendedName>
</protein>
<evidence type="ECO:0000313" key="1">
    <source>
        <dbReference type="EMBL" id="GAG49200.1"/>
    </source>
</evidence>
<organism evidence="1">
    <name type="scientific">marine sediment metagenome</name>
    <dbReference type="NCBI Taxonomy" id="412755"/>
    <lineage>
        <taxon>unclassified sequences</taxon>
        <taxon>metagenomes</taxon>
        <taxon>ecological metagenomes</taxon>
    </lineage>
</organism>
<gene>
    <name evidence="1" type="ORF">S01H1_80653</name>
</gene>
<dbReference type="InterPro" id="IPR011042">
    <property type="entry name" value="6-blade_b-propeller_TolB-like"/>
</dbReference>
<dbReference type="SUPFAM" id="SSF101898">
    <property type="entry name" value="NHL repeat"/>
    <property type="match status" value="1"/>
</dbReference>
<accession>X0Y0J6</accession>
<evidence type="ECO:0008006" key="2">
    <source>
        <dbReference type="Google" id="ProtNLM"/>
    </source>
</evidence>
<feature type="non-terminal residue" evidence="1">
    <location>
        <position position="1"/>
    </location>
</feature>
<name>X0Y0J6_9ZZZZ</name>
<dbReference type="EMBL" id="BARS01054487">
    <property type="protein sequence ID" value="GAG49200.1"/>
    <property type="molecule type" value="Genomic_DNA"/>
</dbReference>
<feature type="non-terminal residue" evidence="1">
    <location>
        <position position="217"/>
    </location>
</feature>